<evidence type="ECO:0000313" key="2">
    <source>
        <dbReference type="Proteomes" id="UP000249396"/>
    </source>
</evidence>
<gene>
    <name evidence="1" type="ORF">DM484_18675</name>
</gene>
<dbReference type="PANTHER" id="PTHR43845">
    <property type="entry name" value="BLR5969 PROTEIN"/>
    <property type="match status" value="1"/>
</dbReference>
<organism evidence="1 2">
    <name type="scientific">Candidatus Methylumidiphilus alinenensis</name>
    <dbReference type="NCBI Taxonomy" id="2202197"/>
    <lineage>
        <taxon>Bacteria</taxon>
        <taxon>Pseudomonadati</taxon>
        <taxon>Pseudomonadota</taxon>
        <taxon>Gammaproteobacteria</taxon>
        <taxon>Methylococcales</taxon>
        <taxon>Candidatus Methylumidiphilus</taxon>
    </lineage>
</organism>
<evidence type="ECO:0000313" key="1">
    <source>
        <dbReference type="EMBL" id="PZN75531.1"/>
    </source>
</evidence>
<comment type="caution">
    <text evidence="1">The sequence shown here is derived from an EMBL/GenBank/DDBJ whole genome shotgun (WGS) entry which is preliminary data.</text>
</comment>
<accession>A0A2W4QTZ8</accession>
<dbReference type="AlphaFoldDB" id="A0A2W4QTZ8"/>
<sequence length="458" mass="51445">MNAFPQQLQNQLLMAFHRAAKEVPAYRELCREQGVRTELIVDLESFTRLCPLLERSNTFDRFPIDRLCAGGEQGDLAQVLTSSGHGGSGRFSFGLTDRKQAALNEYFIDQSMDEAFQVKTQKTLVINSLPMGVFFSSQCMTVANTSVREDMAAALIQAFGKYYAQIILVGDPLFMKKLTDYALERSLEWCQFKLNAVIGEEVFGEHYRGFIAERLGLTGEQRIMASMGVAELGLHLCYETPATIDLRRAAFDNPRFAQDLFGIDPDRMVLPMLYSFHPQRIFVESIGQDTDGYGQMTVSLLDTGLTVPLMRYQTGDAIRLLEPDTVAAAARRHGIPPPADLPNSLLALKGRVNEHLPNGSHVGVYKDALYADKKAAAHFTGAFRIIFSGDQCEMHIQLNSPDIPDTLWEQAVRRAIPSSVQPVKLILWPYGRFPFGMGLDYERKFTYYSLTDSCRQLY</sequence>
<proteinExistence type="predicted"/>
<protein>
    <submittedName>
        <fullName evidence="1">Uncharacterized protein</fullName>
    </submittedName>
</protein>
<name>A0A2W4QTZ8_9GAMM</name>
<dbReference type="Proteomes" id="UP000249396">
    <property type="component" value="Unassembled WGS sequence"/>
</dbReference>
<dbReference type="Gene3D" id="3.40.50.12780">
    <property type="entry name" value="N-terminal domain of ligase-like"/>
    <property type="match status" value="1"/>
</dbReference>
<dbReference type="EMBL" id="QJPH01000383">
    <property type="protein sequence ID" value="PZN75531.1"/>
    <property type="molecule type" value="Genomic_DNA"/>
</dbReference>
<dbReference type="PANTHER" id="PTHR43845:SF1">
    <property type="entry name" value="BLR5969 PROTEIN"/>
    <property type="match status" value="1"/>
</dbReference>
<reference evidence="1 2" key="1">
    <citation type="journal article" date="2018" name="Aquat. Microb. Ecol.">
        <title>Gammaproteobacterial methanotrophs dominate.</title>
        <authorList>
            <person name="Rissanen A.J."/>
            <person name="Saarenheimo J."/>
            <person name="Tiirola M."/>
            <person name="Peura S."/>
            <person name="Aalto S.L."/>
            <person name="Karvinen A."/>
            <person name="Nykanen H."/>
        </authorList>
    </citation>
    <scope>NUCLEOTIDE SEQUENCE [LARGE SCALE GENOMIC DNA]</scope>
    <source>
        <strain evidence="1">AMbin10</strain>
    </source>
</reference>
<dbReference type="InterPro" id="IPR042099">
    <property type="entry name" value="ANL_N_sf"/>
</dbReference>